<sequence length="159" mass="16799">MTEGRIRMVFTKKLMLPLAALALVGAVAACDKVAPATPEPTPGPIAQSNALNGTYDLRASDCGNPASKTALIIDGNNFNFPGVGASCTVANSQQQVNRTQVTLSCNGGHGPTNRIIDLQSRPGVLRVTEDRKTATYYQCSRAEASSNTQPVLSQPRNQL</sequence>
<name>S5Y2E7_PARAH</name>
<dbReference type="HOGENOM" id="CLU_1659059_0_0_5"/>
<evidence type="ECO:0000313" key="2">
    <source>
        <dbReference type="EMBL" id="AGT09925.1"/>
    </source>
</evidence>
<keyword evidence="3" id="KW-1185">Reference proteome</keyword>
<evidence type="ECO:0000256" key="1">
    <source>
        <dbReference type="SAM" id="SignalP"/>
    </source>
</evidence>
<proteinExistence type="predicted"/>
<dbReference type="EMBL" id="CP006650">
    <property type="protein sequence ID" value="AGT09925.1"/>
    <property type="molecule type" value="Genomic_DNA"/>
</dbReference>
<dbReference type="PATRIC" id="fig|1367847.3.peg.2876"/>
<dbReference type="PROSITE" id="PS51257">
    <property type="entry name" value="PROKAR_LIPOPROTEIN"/>
    <property type="match status" value="1"/>
</dbReference>
<organism evidence="2 3">
    <name type="scientific">Paracoccus aminophilus JCM 7686</name>
    <dbReference type="NCBI Taxonomy" id="1367847"/>
    <lineage>
        <taxon>Bacteria</taxon>
        <taxon>Pseudomonadati</taxon>
        <taxon>Pseudomonadota</taxon>
        <taxon>Alphaproteobacteria</taxon>
        <taxon>Rhodobacterales</taxon>
        <taxon>Paracoccaceae</taxon>
        <taxon>Paracoccus</taxon>
    </lineage>
</organism>
<dbReference type="STRING" id="1367847.JCM7686_2869"/>
<feature type="signal peptide" evidence="1">
    <location>
        <begin position="1"/>
        <end position="29"/>
    </location>
</feature>
<evidence type="ECO:0000313" key="3">
    <source>
        <dbReference type="Proteomes" id="UP000015480"/>
    </source>
</evidence>
<accession>S5Y2E7</accession>
<reference evidence="2 3" key="1">
    <citation type="journal article" date="2014" name="BMC Genomics">
        <title>Architecture and functions of a multipartite genome of the methylotrophic bacterium Paracoccus aminophilus JCM 7686, containing primary and secondary chromids.</title>
        <authorList>
            <person name="Dziewit L."/>
            <person name="Czarnecki J."/>
            <person name="Wibberg D."/>
            <person name="Radlinska M."/>
            <person name="Mrozek P."/>
            <person name="Szymczak M."/>
            <person name="Schluter A."/>
            <person name="Puhler A."/>
            <person name="Bartosik D."/>
        </authorList>
    </citation>
    <scope>NUCLEOTIDE SEQUENCE [LARGE SCALE GENOMIC DNA]</scope>
    <source>
        <strain evidence="2">JCM 7686</strain>
    </source>
</reference>
<feature type="chain" id="PRO_5004544512" description="Lipoprotein" evidence="1">
    <location>
        <begin position="30"/>
        <end position="159"/>
    </location>
</feature>
<dbReference type="KEGG" id="pami:JCM7686_2869"/>
<dbReference type="Proteomes" id="UP000015480">
    <property type="component" value="Chromosome"/>
</dbReference>
<dbReference type="AlphaFoldDB" id="S5Y2E7"/>
<dbReference type="eggNOG" id="ENOG50313FT">
    <property type="taxonomic scope" value="Bacteria"/>
</dbReference>
<keyword evidence="1" id="KW-0732">Signal</keyword>
<evidence type="ECO:0008006" key="4">
    <source>
        <dbReference type="Google" id="ProtNLM"/>
    </source>
</evidence>
<gene>
    <name evidence="2" type="ORF">JCM7686_2869</name>
</gene>
<protein>
    <recommendedName>
        <fullName evidence="4">Lipoprotein</fullName>
    </recommendedName>
</protein>